<dbReference type="Gene3D" id="3.30.360.10">
    <property type="entry name" value="Dihydrodipicolinate Reductase, domain 2"/>
    <property type="match status" value="1"/>
</dbReference>
<feature type="domain" description="GFO/IDH/MocA-like oxidoreductase" evidence="2">
    <location>
        <begin position="146"/>
        <end position="276"/>
    </location>
</feature>
<comment type="caution">
    <text evidence="3">The sequence shown here is derived from an EMBL/GenBank/DDBJ whole genome shotgun (WGS) entry which is preliminary data.</text>
</comment>
<feature type="domain" description="Gfo/Idh/MocA-like oxidoreductase N-terminal" evidence="1">
    <location>
        <begin position="6"/>
        <end position="136"/>
    </location>
</feature>
<gene>
    <name evidence="3" type="ORF">DDZ15_09300</name>
</gene>
<dbReference type="EMBL" id="QGGB01000006">
    <property type="protein sequence ID" value="PWN06700.1"/>
    <property type="molecule type" value="Genomic_DNA"/>
</dbReference>
<dbReference type="Pfam" id="PF22725">
    <property type="entry name" value="GFO_IDH_MocA_C3"/>
    <property type="match status" value="1"/>
</dbReference>
<dbReference type="SUPFAM" id="SSF51735">
    <property type="entry name" value="NAD(P)-binding Rossmann-fold domains"/>
    <property type="match status" value="1"/>
</dbReference>
<dbReference type="Proteomes" id="UP000245533">
    <property type="component" value="Unassembled WGS sequence"/>
</dbReference>
<dbReference type="Pfam" id="PF01408">
    <property type="entry name" value="GFO_IDH_MocA"/>
    <property type="match status" value="1"/>
</dbReference>
<name>A0A316TQM1_9BACT</name>
<dbReference type="PANTHER" id="PTHR43708:SF3">
    <property type="entry name" value="OXIDOREDUCTASE"/>
    <property type="match status" value="1"/>
</dbReference>
<dbReference type="Gene3D" id="3.40.50.720">
    <property type="entry name" value="NAD(P)-binding Rossmann-like Domain"/>
    <property type="match status" value="1"/>
</dbReference>
<dbReference type="AlphaFoldDB" id="A0A316TQM1"/>
<sequence length="385" mass="41856">MSKKLRLGMVGGGLDAFIGDVHRKAAALDGKFDLVCGAFSSSAEKSEKTGDALGLDPDRVYGSFSEMMEKEASLPADLRMEAVSIVTPNHVHFEPARQALEHGFHVIIDKPLAFSLEEAKELKQIVEETGGVLALTHTYTGYPMIKEAKTYVEKGMLGEIRKIYVEYPQGWLATPLEQEGNKQASWRTDPSRSGEGGAIGDIGTHAANLAEYVSGLEITKLCADVNITVKGRLLDDDSAALLKFNNGASGVLMATQVAAGEENDLKLRIYGENAGLEWTHTDPNTLLFKPLNGPAQKLRAGTGYLSDLAQKNTRLPAGHPEGYLEAFANIYVEFYNAVRDHQAGSFGSVTDYDFPNVDDGIRGMAFVANMIASEDSDQKWTEFEI</sequence>
<proteinExistence type="predicted"/>
<evidence type="ECO:0000259" key="2">
    <source>
        <dbReference type="Pfam" id="PF22725"/>
    </source>
</evidence>
<dbReference type="InterPro" id="IPR051317">
    <property type="entry name" value="Gfo/Idh/MocA_oxidoreduct"/>
</dbReference>
<accession>A0A316TQM1</accession>
<organism evidence="3 4">
    <name type="scientific">Rhodohalobacter mucosus</name>
    <dbReference type="NCBI Taxonomy" id="2079485"/>
    <lineage>
        <taxon>Bacteria</taxon>
        <taxon>Pseudomonadati</taxon>
        <taxon>Balneolota</taxon>
        <taxon>Balneolia</taxon>
        <taxon>Balneolales</taxon>
        <taxon>Balneolaceae</taxon>
        <taxon>Rhodohalobacter</taxon>
    </lineage>
</organism>
<evidence type="ECO:0000259" key="1">
    <source>
        <dbReference type="Pfam" id="PF01408"/>
    </source>
</evidence>
<dbReference type="GO" id="GO:0000166">
    <property type="term" value="F:nucleotide binding"/>
    <property type="evidence" value="ECO:0007669"/>
    <property type="project" value="InterPro"/>
</dbReference>
<keyword evidence="4" id="KW-1185">Reference proteome</keyword>
<dbReference type="RefSeq" id="WP_109646814.1">
    <property type="nucleotide sequence ID" value="NZ_QGGB01000006.1"/>
</dbReference>
<dbReference type="PANTHER" id="PTHR43708">
    <property type="entry name" value="CONSERVED EXPRESSED OXIDOREDUCTASE (EUROFUNG)"/>
    <property type="match status" value="1"/>
</dbReference>
<dbReference type="InterPro" id="IPR000683">
    <property type="entry name" value="Gfo/Idh/MocA-like_OxRdtase_N"/>
</dbReference>
<evidence type="ECO:0000313" key="3">
    <source>
        <dbReference type="EMBL" id="PWN06700.1"/>
    </source>
</evidence>
<dbReference type="InterPro" id="IPR055170">
    <property type="entry name" value="GFO_IDH_MocA-like_dom"/>
</dbReference>
<protein>
    <submittedName>
        <fullName evidence="3">Oxidoreductase</fullName>
    </submittedName>
</protein>
<evidence type="ECO:0000313" key="4">
    <source>
        <dbReference type="Proteomes" id="UP000245533"/>
    </source>
</evidence>
<dbReference type="InterPro" id="IPR036291">
    <property type="entry name" value="NAD(P)-bd_dom_sf"/>
</dbReference>
<dbReference type="SUPFAM" id="SSF55347">
    <property type="entry name" value="Glyceraldehyde-3-phosphate dehydrogenase-like, C-terminal domain"/>
    <property type="match status" value="1"/>
</dbReference>
<reference evidence="3 4" key="1">
    <citation type="submission" date="2018-05" db="EMBL/GenBank/DDBJ databases">
        <title>Rhodohalobacter halophilus gen. nov., sp. nov., a moderately halophilic member of the family Balneolaceae.</title>
        <authorList>
            <person name="Liu Z.-W."/>
        </authorList>
    </citation>
    <scope>NUCLEOTIDE SEQUENCE [LARGE SCALE GENOMIC DNA]</scope>
    <source>
        <strain evidence="3 4">8A47</strain>
    </source>
</reference>
<dbReference type="OrthoDB" id="9815825at2"/>